<feature type="compositionally biased region" description="Low complexity" evidence="2">
    <location>
        <begin position="67"/>
        <end position="77"/>
    </location>
</feature>
<evidence type="ECO:0008006" key="5">
    <source>
        <dbReference type="Google" id="ProtNLM"/>
    </source>
</evidence>
<keyword evidence="1" id="KW-0233">DNA recombination</keyword>
<keyword evidence="4" id="KW-1185">Reference proteome</keyword>
<evidence type="ECO:0000313" key="4">
    <source>
        <dbReference type="Proteomes" id="UP001159427"/>
    </source>
</evidence>
<evidence type="ECO:0000313" key="3">
    <source>
        <dbReference type="EMBL" id="CAH3159456.1"/>
    </source>
</evidence>
<dbReference type="PANTHER" id="PTHR35558:SF1">
    <property type="entry name" value="ENDONUCLEASE_EXONUCLEASE_PHOSPHATASE DOMAIN-CONTAINING PROTEIN"/>
    <property type="match status" value="1"/>
</dbReference>
<dbReference type="PANTHER" id="PTHR35558">
    <property type="entry name" value="SGNH_HYDRO DOMAIN-CONTAINING PROTEIN"/>
    <property type="match status" value="1"/>
</dbReference>
<feature type="non-terminal residue" evidence="3">
    <location>
        <position position="438"/>
    </location>
</feature>
<dbReference type="Proteomes" id="UP001159427">
    <property type="component" value="Unassembled WGS sequence"/>
</dbReference>
<dbReference type="EMBL" id="CALNXI010001190">
    <property type="protein sequence ID" value="CAH3159456.1"/>
    <property type="molecule type" value="Genomic_DNA"/>
</dbReference>
<proteinExistence type="predicted"/>
<gene>
    <name evidence="3" type="ORF">PEVE_00003200</name>
</gene>
<comment type="caution">
    <text evidence="3">The sequence shown here is derived from an EMBL/GenBank/DDBJ whole genome shotgun (WGS) entry which is preliminary data.</text>
</comment>
<name>A0ABN8Q9F8_9CNID</name>
<dbReference type="InterPro" id="IPR011010">
    <property type="entry name" value="DNA_brk_join_enz"/>
</dbReference>
<feature type="region of interest" description="Disordered" evidence="2">
    <location>
        <begin position="67"/>
        <end position="90"/>
    </location>
</feature>
<dbReference type="InterPro" id="IPR013762">
    <property type="entry name" value="Integrase-like_cat_sf"/>
</dbReference>
<dbReference type="Gene3D" id="1.10.443.10">
    <property type="entry name" value="Intergrase catalytic core"/>
    <property type="match status" value="1"/>
</dbReference>
<evidence type="ECO:0000256" key="2">
    <source>
        <dbReference type="SAM" id="MobiDB-lite"/>
    </source>
</evidence>
<evidence type="ECO:0000256" key="1">
    <source>
        <dbReference type="ARBA" id="ARBA00023172"/>
    </source>
</evidence>
<dbReference type="SUPFAM" id="SSF56349">
    <property type="entry name" value="DNA breaking-rejoining enzymes"/>
    <property type="match status" value="1"/>
</dbReference>
<organism evidence="3 4">
    <name type="scientific">Porites evermanni</name>
    <dbReference type="NCBI Taxonomy" id="104178"/>
    <lineage>
        <taxon>Eukaryota</taxon>
        <taxon>Metazoa</taxon>
        <taxon>Cnidaria</taxon>
        <taxon>Anthozoa</taxon>
        <taxon>Hexacorallia</taxon>
        <taxon>Scleractinia</taxon>
        <taxon>Fungiina</taxon>
        <taxon>Poritidae</taxon>
        <taxon>Porites</taxon>
    </lineage>
</organism>
<sequence length="438" mass="47622">LVQSGPRQQLIARLQANDSQDSTSPPTGPAIMPDQQLASMIASIVEQKLATLNSASNSLSSSISGVVQPSAQQSAQQHLPGQDLNLGTPEDAALLHPNYRVPSIASHLSNSCIAAITNGEYVDLASLLPFSSLLRDHVTANSQLKLQVGSEGLTIPLPSQAKRPKITGIDRWLDAFAIYSSVLLSSYPSRGVDLFAYQQLIRESARKFPGMAWYLYDMEFRRRASHNLSINWGQRDVQLYLDTFTGVPKAILCKACSSSDHVTDSCPLSPRSTDSSGPKRGDLCFNFNKGVPCARTPCPYTHQCNKPGCTAAHPGKDHPDSSSSGPTQSTTTICAVMAMQDYVLQCQPSSAGPLFTFTSGKWLTRTSLTHELRDVLQQCGIQPQHYFSHSFRIGAATTAAAAGIPAWLIKVLGRWSSDCYERYIRTPQETQLAIPKQL</sequence>
<reference evidence="3 4" key="1">
    <citation type="submission" date="2022-05" db="EMBL/GenBank/DDBJ databases">
        <authorList>
            <consortium name="Genoscope - CEA"/>
            <person name="William W."/>
        </authorList>
    </citation>
    <scope>NUCLEOTIDE SEQUENCE [LARGE SCALE GENOMIC DNA]</scope>
</reference>
<accession>A0ABN8Q9F8</accession>
<feature type="non-terminal residue" evidence="3">
    <location>
        <position position="1"/>
    </location>
</feature>
<protein>
    <recommendedName>
        <fullName evidence="5">Retrovirus-related Pol poly from transposon 412</fullName>
    </recommendedName>
</protein>